<evidence type="ECO:0000256" key="5">
    <source>
        <dbReference type="PIRSR" id="PIRSR606710-2"/>
    </source>
</evidence>
<comment type="caution">
    <text evidence="8">The sequence shown here is derived from an EMBL/GenBank/DDBJ whole genome shotgun (WGS) entry which is preliminary data.</text>
</comment>
<evidence type="ECO:0000313" key="9">
    <source>
        <dbReference type="Proteomes" id="UP000477750"/>
    </source>
</evidence>
<dbReference type="Proteomes" id="UP000477750">
    <property type="component" value="Unassembled WGS sequence"/>
</dbReference>
<dbReference type="PANTHER" id="PTHR42812">
    <property type="entry name" value="BETA-XYLOSIDASE"/>
    <property type="match status" value="1"/>
</dbReference>
<dbReference type="AlphaFoldDB" id="A0A6L5GBK4"/>
<feature type="active site" description="Proton acceptor" evidence="4">
    <location>
        <position position="34"/>
    </location>
</feature>
<keyword evidence="3 6" id="KW-0326">Glycosidase</keyword>
<organism evidence="8 9">
    <name type="scientific">Glycomyces albidus</name>
    <dbReference type="NCBI Taxonomy" id="2656774"/>
    <lineage>
        <taxon>Bacteria</taxon>
        <taxon>Bacillati</taxon>
        <taxon>Actinomycetota</taxon>
        <taxon>Actinomycetes</taxon>
        <taxon>Glycomycetales</taxon>
        <taxon>Glycomycetaceae</taxon>
        <taxon>Glycomyces</taxon>
    </lineage>
</organism>
<dbReference type="InterPro" id="IPR023296">
    <property type="entry name" value="Glyco_hydro_beta-prop_sf"/>
</dbReference>
<keyword evidence="9" id="KW-1185">Reference proteome</keyword>
<proteinExistence type="inferred from homology"/>
<dbReference type="EMBL" id="WIAO01000020">
    <property type="protein sequence ID" value="MQM27082.1"/>
    <property type="molecule type" value="Genomic_DNA"/>
</dbReference>
<sequence length="501" mass="54334">MSRRHSRRTTEGASLSRPTVSAAEHPIVSGFHPDPTICRVGEDYYLAHSSFEYFPGAPIFHSRDLVSWKQIGNILDRRGQFLRGDGRPSGGIYGSTLRHHDGRFYFVTTNVGDAESGQTIVSTEDPAGTWSDPVFVPQAVGIDPDLAWDDDGTCYLTWTGRVAGGEGEGLLQGRLDMKTGEFEAPPYLVWQGSGLAYPEAPHLYRIGDHWYLLLAEGGTERGHTVTIARADRPEGPYEPCPDNPVFSHRSTPHPVQNTGHADLVQTAAGEWAAVYLAVRPGGFTPSFHVLGRETFLAGVDWVDGWPVFDESRYEFTPDATAFEDDFTAAELDPRWVAPASEPEKIAAPRPGGGLDLRDPGDGSPGLICARVKDLRWEAEAVFSGSGRFEVRIDDRHRYGLVFEDGLVRAEARIGGVRAELGSAEARGDAVLRIAAVECEAETMTAYGPDDIVLSLGGTVLARLDGRYLSTEVAAGFTGRMLGAGAAGAGSVLRRFAYTPRQ</sequence>
<dbReference type="Gene3D" id="2.60.120.200">
    <property type="match status" value="1"/>
</dbReference>
<accession>A0A6L5GBK4</accession>
<evidence type="ECO:0000256" key="1">
    <source>
        <dbReference type="ARBA" id="ARBA00009865"/>
    </source>
</evidence>
<feature type="site" description="Important for catalytic activity, responsible for pKa modulation of the active site Glu and correct orientation of both the proton donor and substrate" evidence="5">
    <location>
        <position position="143"/>
    </location>
</feature>
<keyword evidence="2 6" id="KW-0378">Hydrolase</keyword>
<evidence type="ECO:0000313" key="8">
    <source>
        <dbReference type="EMBL" id="MQM27082.1"/>
    </source>
</evidence>
<feature type="region of interest" description="Disordered" evidence="7">
    <location>
        <begin position="1"/>
        <end position="21"/>
    </location>
</feature>
<evidence type="ECO:0000256" key="7">
    <source>
        <dbReference type="SAM" id="MobiDB-lite"/>
    </source>
</evidence>
<dbReference type="PANTHER" id="PTHR42812:SF12">
    <property type="entry name" value="BETA-XYLOSIDASE-RELATED"/>
    <property type="match status" value="1"/>
</dbReference>
<comment type="similarity">
    <text evidence="1 6">Belongs to the glycosyl hydrolase 43 family.</text>
</comment>
<dbReference type="Pfam" id="PF04616">
    <property type="entry name" value="Glyco_hydro_43"/>
    <property type="match status" value="1"/>
</dbReference>
<evidence type="ECO:0000256" key="2">
    <source>
        <dbReference type="ARBA" id="ARBA00022801"/>
    </source>
</evidence>
<dbReference type="InterPro" id="IPR051795">
    <property type="entry name" value="Glycosyl_Hydrlase_43"/>
</dbReference>
<evidence type="ECO:0000256" key="3">
    <source>
        <dbReference type="ARBA" id="ARBA00023295"/>
    </source>
</evidence>
<evidence type="ECO:0000256" key="6">
    <source>
        <dbReference type="RuleBase" id="RU361187"/>
    </source>
</evidence>
<dbReference type="SUPFAM" id="SSF75005">
    <property type="entry name" value="Arabinanase/levansucrase/invertase"/>
    <property type="match status" value="1"/>
</dbReference>
<dbReference type="Gene3D" id="2.115.10.20">
    <property type="entry name" value="Glycosyl hydrolase domain, family 43"/>
    <property type="match status" value="1"/>
</dbReference>
<dbReference type="InterPro" id="IPR006710">
    <property type="entry name" value="Glyco_hydro_43"/>
</dbReference>
<gene>
    <name evidence="8" type="ORF">GFD30_16090</name>
</gene>
<dbReference type="CDD" id="cd18617">
    <property type="entry name" value="GH43_XynB-like"/>
    <property type="match status" value="1"/>
</dbReference>
<protein>
    <submittedName>
        <fullName evidence="8">Family 43 glycosylhydrolase</fullName>
    </submittedName>
</protein>
<reference evidence="8 9" key="1">
    <citation type="submission" date="2019-10" db="EMBL/GenBank/DDBJ databases">
        <title>Glycomyces albidus sp. nov., a novel actinomycete isolated from rhizosphere soil of wheat (Triticum aestivum L.).</title>
        <authorList>
            <person name="Qian L."/>
        </authorList>
    </citation>
    <scope>NUCLEOTIDE SEQUENCE [LARGE SCALE GENOMIC DNA]</scope>
    <source>
        <strain evidence="8 9">NEAU-7082</strain>
    </source>
</reference>
<dbReference type="GO" id="GO:0004553">
    <property type="term" value="F:hydrolase activity, hydrolyzing O-glycosyl compounds"/>
    <property type="evidence" value="ECO:0007669"/>
    <property type="project" value="InterPro"/>
</dbReference>
<evidence type="ECO:0000256" key="4">
    <source>
        <dbReference type="PIRSR" id="PIRSR606710-1"/>
    </source>
</evidence>
<dbReference type="GO" id="GO:0005975">
    <property type="term" value="P:carbohydrate metabolic process"/>
    <property type="evidence" value="ECO:0007669"/>
    <property type="project" value="InterPro"/>
</dbReference>
<name>A0A6L5GBK4_9ACTN</name>
<feature type="active site" description="Proton donor" evidence="4">
    <location>
        <position position="199"/>
    </location>
</feature>